<evidence type="ECO:0000256" key="1">
    <source>
        <dbReference type="ARBA" id="ARBA00001946"/>
    </source>
</evidence>
<evidence type="ECO:0000313" key="5">
    <source>
        <dbReference type="Proteomes" id="UP000260665"/>
    </source>
</evidence>
<dbReference type="InterPro" id="IPR020084">
    <property type="entry name" value="NUDIX_hydrolase_CS"/>
</dbReference>
<name>A0A3E1RGQ3_9BURK</name>
<dbReference type="SUPFAM" id="SSF55811">
    <property type="entry name" value="Nudix"/>
    <property type="match status" value="1"/>
</dbReference>
<dbReference type="RefSeq" id="WP_117173239.1">
    <property type="nucleotide sequence ID" value="NZ_QFZK01000001.1"/>
</dbReference>
<keyword evidence="5" id="KW-1185">Reference proteome</keyword>
<dbReference type="AlphaFoldDB" id="A0A3E1RGQ3"/>
<dbReference type="PROSITE" id="PS00893">
    <property type="entry name" value="NUDIX_BOX"/>
    <property type="match status" value="1"/>
</dbReference>
<protein>
    <submittedName>
        <fullName evidence="4">NUDIX hydrolase</fullName>
    </submittedName>
</protein>
<organism evidence="4 5">
    <name type="scientific">Rhodoferax lacus</name>
    <dbReference type="NCBI Taxonomy" id="2184758"/>
    <lineage>
        <taxon>Bacteria</taxon>
        <taxon>Pseudomonadati</taxon>
        <taxon>Pseudomonadota</taxon>
        <taxon>Betaproteobacteria</taxon>
        <taxon>Burkholderiales</taxon>
        <taxon>Comamonadaceae</taxon>
        <taxon>Rhodoferax</taxon>
    </lineage>
</organism>
<dbReference type="OrthoDB" id="5621792at2"/>
<dbReference type="InterPro" id="IPR000086">
    <property type="entry name" value="NUDIX_hydrolase_dom"/>
</dbReference>
<dbReference type="EMBL" id="QFZK01000001">
    <property type="protein sequence ID" value="RFO98539.1"/>
    <property type="molecule type" value="Genomic_DNA"/>
</dbReference>
<keyword evidence="2 4" id="KW-0378">Hydrolase</keyword>
<evidence type="ECO:0000256" key="2">
    <source>
        <dbReference type="ARBA" id="ARBA00022801"/>
    </source>
</evidence>
<dbReference type="Gene3D" id="3.90.79.10">
    <property type="entry name" value="Nucleoside Triphosphate Pyrophosphohydrolase"/>
    <property type="match status" value="1"/>
</dbReference>
<dbReference type="Proteomes" id="UP000260665">
    <property type="component" value="Unassembled WGS sequence"/>
</dbReference>
<dbReference type="GO" id="GO:0016787">
    <property type="term" value="F:hydrolase activity"/>
    <property type="evidence" value="ECO:0007669"/>
    <property type="project" value="UniProtKB-KW"/>
</dbReference>
<gene>
    <name evidence="4" type="ORF">DIC66_01225</name>
</gene>
<dbReference type="InterPro" id="IPR015797">
    <property type="entry name" value="NUDIX_hydrolase-like_dom_sf"/>
</dbReference>
<dbReference type="Pfam" id="PF00293">
    <property type="entry name" value="NUDIX"/>
    <property type="match status" value="1"/>
</dbReference>
<dbReference type="PROSITE" id="PS51462">
    <property type="entry name" value="NUDIX"/>
    <property type="match status" value="1"/>
</dbReference>
<proteinExistence type="predicted"/>
<dbReference type="CDD" id="cd03676">
    <property type="entry name" value="NUDIX_Tnr3_like"/>
    <property type="match status" value="1"/>
</dbReference>
<accession>A0A3E1RGQ3</accession>
<comment type="caution">
    <text evidence="4">The sequence shown here is derived from an EMBL/GenBank/DDBJ whole genome shotgun (WGS) entry which is preliminary data.</text>
</comment>
<feature type="domain" description="Nudix hydrolase" evidence="3">
    <location>
        <begin position="138"/>
        <end position="275"/>
    </location>
</feature>
<comment type="cofactor">
    <cofactor evidence="1">
        <name>Mg(2+)</name>
        <dbReference type="ChEBI" id="CHEBI:18420"/>
    </cofactor>
</comment>
<evidence type="ECO:0000313" key="4">
    <source>
        <dbReference type="EMBL" id="RFO98539.1"/>
    </source>
</evidence>
<evidence type="ECO:0000259" key="3">
    <source>
        <dbReference type="PROSITE" id="PS51462"/>
    </source>
</evidence>
<reference evidence="4 5" key="1">
    <citation type="submission" date="2018-05" db="EMBL/GenBank/DDBJ databases">
        <title>Rhodoferax soyangensis sp.nov., isolated from an oligotrophic freshwater lake.</title>
        <authorList>
            <person name="Park M."/>
        </authorList>
    </citation>
    <scope>NUCLEOTIDE SEQUENCE [LARGE SCALE GENOMIC DNA]</scope>
    <source>
        <strain evidence="4 5">IMCC26218</strain>
    </source>
</reference>
<sequence length="283" mass="31214">MTANAPVLFLDGLNPDQQSRLFALDAQAMHSAPPGCMRWRCGDQHLGLVTLPRAQWLAQYLSPANLGPQGLVWDAAHWSEAQRSERLQATLLAARAQGLMPGWRDERFSYWQADCCTPNPERAALFHAERSGFRFLGLLSHAVHVNGFMPDGRLWCARRAYSKATDPGMLDNVTAGGLPMGETVHTCLQRELAEEAGLFSLQGHGLQAAGSVRTSRMEPEGWHDEIVHVFNLSLQAGFAPVNQDGEVAAFICLEPTEVLQRMEAGEFTVDAVQTLVQGLRRTR</sequence>